<feature type="transmembrane region" description="Helical" evidence="6">
    <location>
        <begin position="239"/>
        <end position="258"/>
    </location>
</feature>
<proteinExistence type="predicted"/>
<evidence type="ECO:0000256" key="5">
    <source>
        <dbReference type="ARBA" id="ARBA00023136"/>
    </source>
</evidence>
<keyword evidence="4 6" id="KW-1133">Transmembrane helix</keyword>
<dbReference type="InterPro" id="IPR013525">
    <property type="entry name" value="ABC2_TM"/>
</dbReference>
<feature type="transmembrane region" description="Helical" evidence="6">
    <location>
        <begin position="341"/>
        <end position="360"/>
    </location>
</feature>
<keyword evidence="3 6" id="KW-0812">Transmembrane</keyword>
<keyword evidence="5 6" id="KW-0472">Membrane</keyword>
<dbReference type="InterPro" id="IPR051449">
    <property type="entry name" value="ABC-2_transporter_component"/>
</dbReference>
<evidence type="ECO:0000256" key="6">
    <source>
        <dbReference type="SAM" id="Phobius"/>
    </source>
</evidence>
<evidence type="ECO:0000313" key="9">
    <source>
        <dbReference type="Proteomes" id="UP001236507"/>
    </source>
</evidence>
<accession>A0ABT6Y6V4</accession>
<evidence type="ECO:0000313" key="8">
    <source>
        <dbReference type="EMBL" id="MDI9859246.1"/>
    </source>
</evidence>
<evidence type="ECO:0000256" key="2">
    <source>
        <dbReference type="ARBA" id="ARBA00022475"/>
    </source>
</evidence>
<evidence type="ECO:0000256" key="4">
    <source>
        <dbReference type="ARBA" id="ARBA00022989"/>
    </source>
</evidence>
<feature type="transmembrane region" description="Helical" evidence="6">
    <location>
        <begin position="395"/>
        <end position="417"/>
    </location>
</feature>
<reference evidence="8 9" key="1">
    <citation type="submission" date="2023-05" db="EMBL/GenBank/DDBJ databases">
        <title>Novel species of genus Flectobacillus isolated from stream in China.</title>
        <authorList>
            <person name="Lu H."/>
        </authorList>
    </citation>
    <scope>NUCLEOTIDE SEQUENCE [LARGE SCALE GENOMIC DNA]</scope>
    <source>
        <strain evidence="8 9">KCTC 42575</strain>
    </source>
</reference>
<evidence type="ECO:0000256" key="3">
    <source>
        <dbReference type="ARBA" id="ARBA00022692"/>
    </source>
</evidence>
<feature type="domain" description="ABC-2 type transporter transmembrane" evidence="7">
    <location>
        <begin position="19"/>
        <end position="413"/>
    </location>
</feature>
<dbReference type="Pfam" id="PF12698">
    <property type="entry name" value="ABC2_membrane_3"/>
    <property type="match status" value="1"/>
</dbReference>
<comment type="subcellular location">
    <subcellularLocation>
        <location evidence="1">Cell membrane</location>
        <topology evidence="1">Multi-pass membrane protein</topology>
    </subcellularLocation>
</comment>
<feature type="transmembrane region" description="Helical" evidence="6">
    <location>
        <begin position="307"/>
        <end position="329"/>
    </location>
</feature>
<name>A0ABT6Y6V4_9BACT</name>
<comment type="caution">
    <text evidence="8">The sequence shown here is derived from an EMBL/GenBank/DDBJ whole genome shotgun (WGS) entry which is preliminary data.</text>
</comment>
<keyword evidence="2" id="KW-1003">Cell membrane</keyword>
<evidence type="ECO:0000256" key="1">
    <source>
        <dbReference type="ARBA" id="ARBA00004651"/>
    </source>
</evidence>
<dbReference type="Proteomes" id="UP001236507">
    <property type="component" value="Unassembled WGS sequence"/>
</dbReference>
<dbReference type="SUPFAM" id="SSF53850">
    <property type="entry name" value="Periplasmic binding protein-like II"/>
    <property type="match status" value="1"/>
</dbReference>
<feature type="transmembrane region" description="Helical" evidence="6">
    <location>
        <begin position="176"/>
        <end position="198"/>
    </location>
</feature>
<dbReference type="Gene3D" id="3.40.190.10">
    <property type="entry name" value="Periplasmic binding protein-like II"/>
    <property type="match status" value="1"/>
</dbReference>
<sequence length="441" mass="48874">MNKILLIIQREYITRVKKKSFWIASILVPFLIAAVYTIPVLLFVNSDDSRNVIVLDDSKLFKGKLNSEGDYTYIYSEKTLEEAKKDLKKSNDDIVVHIEKDILTNPKGVQILGKKTVGIGTQHAIQGKIQNELRNIKLKNAGIDLKVLEDNKINVDAQTYTLNEDGGEKSSNSGGAMILGGIFGFLLYLSAFLYGSQVMNGVIEEKSNRIIEVVVSSVRPFQLMLGKIIGVGMVGLTQFLLWGVLTFTASTVTSSIMSGKIEEKVQAKVKAGLSKDEIKKFEASVKSENPLNSISDAIENVSLGKMIFCFILYYLGGYLLYSSLFAAIGSAVESPSEAQQFMFPVTIPIILSFILAQFILQKPDSPIAFWASIIPLTSPIDMMVRLPFGVSNWEIALSLTLLILGFIGTTWLAGKVYRVGILMYGKKPSWKEITKWVFYKG</sequence>
<dbReference type="PANTHER" id="PTHR30294">
    <property type="entry name" value="MEMBRANE COMPONENT OF ABC TRANSPORTER YHHJ-RELATED"/>
    <property type="match status" value="1"/>
</dbReference>
<gene>
    <name evidence="8" type="ORF">QM524_08505</name>
</gene>
<dbReference type="EMBL" id="JASHIF010000007">
    <property type="protein sequence ID" value="MDI9859246.1"/>
    <property type="molecule type" value="Genomic_DNA"/>
</dbReference>
<keyword evidence="9" id="KW-1185">Reference proteome</keyword>
<organism evidence="8 9">
    <name type="scientific">Flectobacillus roseus</name>
    <dbReference type="NCBI Taxonomy" id="502259"/>
    <lineage>
        <taxon>Bacteria</taxon>
        <taxon>Pseudomonadati</taxon>
        <taxon>Bacteroidota</taxon>
        <taxon>Cytophagia</taxon>
        <taxon>Cytophagales</taxon>
        <taxon>Flectobacillaceae</taxon>
        <taxon>Flectobacillus</taxon>
    </lineage>
</organism>
<feature type="transmembrane region" description="Helical" evidence="6">
    <location>
        <begin position="21"/>
        <end position="44"/>
    </location>
</feature>
<protein>
    <submittedName>
        <fullName evidence="8">ABC transporter permease</fullName>
    </submittedName>
</protein>
<evidence type="ECO:0000259" key="7">
    <source>
        <dbReference type="Pfam" id="PF12698"/>
    </source>
</evidence>
<dbReference type="RefSeq" id="WP_166580095.1">
    <property type="nucleotide sequence ID" value="NZ_JASHIF010000007.1"/>
</dbReference>
<dbReference type="PANTHER" id="PTHR30294:SF29">
    <property type="entry name" value="MULTIDRUG ABC TRANSPORTER PERMEASE YBHS-RELATED"/>
    <property type="match status" value="1"/>
</dbReference>